<dbReference type="PROSITE" id="PS51160">
    <property type="entry name" value="ACYLPHOSPHATASE_3"/>
    <property type="match status" value="1"/>
</dbReference>
<dbReference type="PRINTS" id="PR00112">
    <property type="entry name" value="ACYLPHPHTASE"/>
</dbReference>
<comment type="catalytic activity">
    <reaction evidence="1 2">
        <text>an acyl phosphate + H2O = a carboxylate + phosphate + H(+)</text>
        <dbReference type="Rhea" id="RHEA:14965"/>
        <dbReference type="ChEBI" id="CHEBI:15377"/>
        <dbReference type="ChEBI" id="CHEBI:15378"/>
        <dbReference type="ChEBI" id="CHEBI:29067"/>
        <dbReference type="ChEBI" id="CHEBI:43474"/>
        <dbReference type="ChEBI" id="CHEBI:59918"/>
        <dbReference type="EC" id="3.6.1.7"/>
    </reaction>
</comment>
<dbReference type="InterPro" id="IPR020456">
    <property type="entry name" value="Acylphosphatase"/>
</dbReference>
<dbReference type="RefSeq" id="XP_040684287.1">
    <property type="nucleotide sequence ID" value="XM_040836720.1"/>
</dbReference>
<evidence type="ECO:0000256" key="3">
    <source>
        <dbReference type="RuleBase" id="RU004168"/>
    </source>
</evidence>
<comment type="similarity">
    <text evidence="3">Belongs to the acylphosphatase family.</text>
</comment>
<dbReference type="EMBL" id="KV878217">
    <property type="protein sequence ID" value="OJJ30610.1"/>
    <property type="molecule type" value="Genomic_DNA"/>
</dbReference>
<dbReference type="InterPro" id="IPR001792">
    <property type="entry name" value="Acylphosphatase-like_dom"/>
</dbReference>
<feature type="active site" evidence="1">
    <location>
        <position position="20"/>
    </location>
</feature>
<feature type="domain" description="Acylphosphatase-like" evidence="5">
    <location>
        <begin position="5"/>
        <end position="92"/>
    </location>
</feature>
<keyword evidence="1 2" id="KW-0378">Hydrolase</keyword>
<protein>
    <recommendedName>
        <fullName evidence="1 2">Acylphosphatase</fullName>
        <ecNumber evidence="1 2">3.6.1.7</ecNumber>
    </recommendedName>
</protein>
<dbReference type="AlphaFoldDB" id="A0A1L9R6R9"/>
<dbReference type="Gene3D" id="3.30.70.100">
    <property type="match status" value="1"/>
</dbReference>
<dbReference type="InterPro" id="IPR017968">
    <property type="entry name" value="Acylphosphatase_CS"/>
</dbReference>
<keyword evidence="7" id="KW-1185">Reference proteome</keyword>
<evidence type="ECO:0000256" key="4">
    <source>
        <dbReference type="SAM" id="MobiDB-lite"/>
    </source>
</evidence>
<gene>
    <name evidence="6" type="ORF">ASPWEDRAFT_46221</name>
</gene>
<dbReference type="InterPro" id="IPR036046">
    <property type="entry name" value="Acylphosphatase-like_dom_sf"/>
</dbReference>
<dbReference type="PROSITE" id="PS00150">
    <property type="entry name" value="ACYLPHOSPHATASE_1"/>
    <property type="match status" value="1"/>
</dbReference>
<sequence length="102" mass="11301">MSAIRIAFKVHGTVQGVGFRDFTQKRATEHGLKGWVKNTTCGRVEGEAQGDSESVQKLLKDIDRGPRLAHVVKLEKKDLTPQDGEDHFGVKRTSDSAFHSEP</sequence>
<feature type="active site" evidence="1">
    <location>
        <position position="38"/>
    </location>
</feature>
<dbReference type="EC" id="3.6.1.7" evidence="1 2"/>
<name>A0A1L9R6R9_ASPWE</name>
<organism evidence="6 7">
    <name type="scientific">Aspergillus wentii DTO 134E9</name>
    <dbReference type="NCBI Taxonomy" id="1073089"/>
    <lineage>
        <taxon>Eukaryota</taxon>
        <taxon>Fungi</taxon>
        <taxon>Dikarya</taxon>
        <taxon>Ascomycota</taxon>
        <taxon>Pezizomycotina</taxon>
        <taxon>Eurotiomycetes</taxon>
        <taxon>Eurotiomycetidae</taxon>
        <taxon>Eurotiales</taxon>
        <taxon>Aspergillaceae</taxon>
        <taxon>Aspergillus</taxon>
        <taxon>Aspergillus subgen. Cremei</taxon>
    </lineage>
</organism>
<reference evidence="7" key="1">
    <citation type="journal article" date="2017" name="Genome Biol.">
        <title>Comparative genomics reveals high biological diversity and specific adaptations in the industrially and medically important fungal genus Aspergillus.</title>
        <authorList>
            <person name="de Vries R.P."/>
            <person name="Riley R."/>
            <person name="Wiebenga A."/>
            <person name="Aguilar-Osorio G."/>
            <person name="Amillis S."/>
            <person name="Uchima C.A."/>
            <person name="Anderluh G."/>
            <person name="Asadollahi M."/>
            <person name="Askin M."/>
            <person name="Barry K."/>
            <person name="Battaglia E."/>
            <person name="Bayram O."/>
            <person name="Benocci T."/>
            <person name="Braus-Stromeyer S.A."/>
            <person name="Caldana C."/>
            <person name="Canovas D."/>
            <person name="Cerqueira G.C."/>
            <person name="Chen F."/>
            <person name="Chen W."/>
            <person name="Choi C."/>
            <person name="Clum A."/>
            <person name="Dos Santos R.A."/>
            <person name="Damasio A.R."/>
            <person name="Diallinas G."/>
            <person name="Emri T."/>
            <person name="Fekete E."/>
            <person name="Flipphi M."/>
            <person name="Freyberg S."/>
            <person name="Gallo A."/>
            <person name="Gournas C."/>
            <person name="Habgood R."/>
            <person name="Hainaut M."/>
            <person name="Harispe M.L."/>
            <person name="Henrissat B."/>
            <person name="Hilden K.S."/>
            <person name="Hope R."/>
            <person name="Hossain A."/>
            <person name="Karabika E."/>
            <person name="Karaffa L."/>
            <person name="Karanyi Z."/>
            <person name="Krasevec N."/>
            <person name="Kuo A."/>
            <person name="Kusch H."/>
            <person name="LaButti K."/>
            <person name="Lagendijk E.L."/>
            <person name="Lapidus A."/>
            <person name="Levasseur A."/>
            <person name="Lindquist E."/>
            <person name="Lipzen A."/>
            <person name="Logrieco A.F."/>
            <person name="MacCabe A."/>
            <person name="Maekelae M.R."/>
            <person name="Malavazi I."/>
            <person name="Melin P."/>
            <person name="Meyer V."/>
            <person name="Mielnichuk N."/>
            <person name="Miskei M."/>
            <person name="Molnar A.P."/>
            <person name="Mule G."/>
            <person name="Ngan C.Y."/>
            <person name="Orejas M."/>
            <person name="Orosz E."/>
            <person name="Ouedraogo J.P."/>
            <person name="Overkamp K.M."/>
            <person name="Park H.-S."/>
            <person name="Perrone G."/>
            <person name="Piumi F."/>
            <person name="Punt P.J."/>
            <person name="Ram A.F."/>
            <person name="Ramon A."/>
            <person name="Rauscher S."/>
            <person name="Record E."/>
            <person name="Riano-Pachon D.M."/>
            <person name="Robert V."/>
            <person name="Roehrig J."/>
            <person name="Ruller R."/>
            <person name="Salamov A."/>
            <person name="Salih N.S."/>
            <person name="Samson R.A."/>
            <person name="Sandor E."/>
            <person name="Sanguinetti M."/>
            <person name="Schuetze T."/>
            <person name="Sepcic K."/>
            <person name="Shelest E."/>
            <person name="Sherlock G."/>
            <person name="Sophianopoulou V."/>
            <person name="Squina F.M."/>
            <person name="Sun H."/>
            <person name="Susca A."/>
            <person name="Todd R.B."/>
            <person name="Tsang A."/>
            <person name="Unkles S.E."/>
            <person name="van de Wiele N."/>
            <person name="van Rossen-Uffink D."/>
            <person name="Oliveira J.V."/>
            <person name="Vesth T.C."/>
            <person name="Visser J."/>
            <person name="Yu J.-H."/>
            <person name="Zhou M."/>
            <person name="Andersen M.R."/>
            <person name="Archer D.B."/>
            <person name="Baker S.E."/>
            <person name="Benoit I."/>
            <person name="Brakhage A.A."/>
            <person name="Braus G.H."/>
            <person name="Fischer R."/>
            <person name="Frisvad J.C."/>
            <person name="Goldman G.H."/>
            <person name="Houbraken J."/>
            <person name="Oakley B."/>
            <person name="Pocsi I."/>
            <person name="Scazzocchio C."/>
            <person name="Seiboth B."/>
            <person name="vanKuyk P.A."/>
            <person name="Wortman J."/>
            <person name="Dyer P.S."/>
            <person name="Grigoriev I.V."/>
        </authorList>
    </citation>
    <scope>NUCLEOTIDE SEQUENCE [LARGE SCALE GENOMIC DNA]</scope>
    <source>
        <strain evidence="7">DTO 134E9</strain>
    </source>
</reference>
<dbReference type="SUPFAM" id="SSF54975">
    <property type="entry name" value="Acylphosphatase/BLUF domain-like"/>
    <property type="match status" value="1"/>
</dbReference>
<dbReference type="PROSITE" id="PS00151">
    <property type="entry name" value="ACYLPHOSPHATASE_2"/>
    <property type="match status" value="1"/>
</dbReference>
<dbReference type="GeneID" id="63752568"/>
<dbReference type="STRING" id="1073089.A0A1L9R6R9"/>
<evidence type="ECO:0000313" key="7">
    <source>
        <dbReference type="Proteomes" id="UP000184383"/>
    </source>
</evidence>
<dbReference type="GO" id="GO:0003998">
    <property type="term" value="F:acylphosphatase activity"/>
    <property type="evidence" value="ECO:0007669"/>
    <property type="project" value="UniProtKB-EC"/>
</dbReference>
<proteinExistence type="inferred from homology"/>
<feature type="region of interest" description="Disordered" evidence="4">
    <location>
        <begin position="73"/>
        <end position="102"/>
    </location>
</feature>
<dbReference type="OrthoDB" id="7961613at2759"/>
<dbReference type="Pfam" id="PF00708">
    <property type="entry name" value="Acylphosphatase"/>
    <property type="match status" value="1"/>
</dbReference>
<evidence type="ECO:0000313" key="6">
    <source>
        <dbReference type="EMBL" id="OJJ30610.1"/>
    </source>
</evidence>
<dbReference type="Proteomes" id="UP000184383">
    <property type="component" value="Unassembled WGS sequence"/>
</dbReference>
<dbReference type="PANTHER" id="PTHR47268">
    <property type="entry name" value="ACYLPHOSPHATASE"/>
    <property type="match status" value="1"/>
</dbReference>
<evidence type="ECO:0000256" key="1">
    <source>
        <dbReference type="PROSITE-ProRule" id="PRU00520"/>
    </source>
</evidence>
<accession>A0A1L9R6R9</accession>
<dbReference type="PANTHER" id="PTHR47268:SF4">
    <property type="entry name" value="ACYLPHOSPHATASE"/>
    <property type="match status" value="1"/>
</dbReference>
<evidence type="ECO:0000259" key="5">
    <source>
        <dbReference type="PROSITE" id="PS51160"/>
    </source>
</evidence>
<dbReference type="VEuPathDB" id="FungiDB:ASPWEDRAFT_46221"/>
<evidence type="ECO:0000256" key="2">
    <source>
        <dbReference type="RuleBase" id="RU000553"/>
    </source>
</evidence>